<dbReference type="Proteomes" id="UP000199149">
    <property type="component" value="Unassembled WGS sequence"/>
</dbReference>
<dbReference type="RefSeq" id="WP_092908780.1">
    <property type="nucleotide sequence ID" value="NZ_FOUZ01000011.1"/>
</dbReference>
<evidence type="ECO:0000313" key="2">
    <source>
        <dbReference type="Proteomes" id="UP000199149"/>
    </source>
</evidence>
<reference evidence="2" key="1">
    <citation type="submission" date="2016-10" db="EMBL/GenBank/DDBJ databases">
        <authorList>
            <person name="Varghese N."/>
            <person name="Submissions S."/>
        </authorList>
    </citation>
    <scope>NUCLEOTIDE SEQUENCE [LARGE SCALE GENOMIC DNA]</scope>
    <source>
        <strain evidence="2">XJ109</strain>
    </source>
</reference>
<protein>
    <submittedName>
        <fullName evidence="1">Uncharacterized protein</fullName>
    </submittedName>
</protein>
<dbReference type="STRING" id="684065.SAMN05421738_11156"/>
<dbReference type="EMBL" id="FOUZ01000011">
    <property type="protein sequence ID" value="SFN37510.1"/>
    <property type="molecule type" value="Genomic_DNA"/>
</dbReference>
<dbReference type="PROSITE" id="PS51257">
    <property type="entry name" value="PROKAR_LIPOPROTEIN"/>
    <property type="match status" value="1"/>
</dbReference>
<dbReference type="OrthoDB" id="1451820at2"/>
<dbReference type="AlphaFoldDB" id="A0A1I4YIT1"/>
<organism evidence="1 2">
    <name type="scientific">Algoriella xinjiangensis</name>
    <dbReference type="NCBI Taxonomy" id="684065"/>
    <lineage>
        <taxon>Bacteria</taxon>
        <taxon>Pseudomonadati</taxon>
        <taxon>Bacteroidota</taxon>
        <taxon>Flavobacteriia</taxon>
        <taxon>Flavobacteriales</taxon>
        <taxon>Weeksellaceae</taxon>
        <taxon>Algoriella</taxon>
    </lineage>
</organism>
<gene>
    <name evidence="1" type="ORF">SAMN05421738_11156</name>
</gene>
<accession>A0A1I4YIT1</accession>
<name>A0A1I4YIT1_9FLAO</name>
<proteinExistence type="predicted"/>
<sequence>MKRLLIIASIAFMIFSCKNDNTEIDSSSAQTFSETVDKISKSLPVLQQDKFKEALQIIYEYKTSQTSDNDSRWAAVRTMLDGKNVGEIFDLAEKVALESKFTWNRNQVPLANGIPKVGSIAPVEETPLEPTTNVQRFDFSIKQDETGVAISPFFYNAQGQEIQLEEPVTATIEVFNSGNIVYSFRSTIDPNSMDDLYRKNSINFKYSSLDASKIKNDRLDVLIRIPNSERYLTNRKAIKVPVELIGGASEVADSTAVATPAIVSKEAGMVKSLSNRFLTNISKKNYSGAFALTRSGEWSTYQKFSGDDAIKVLEQASINDSKVLDADEKVALVEVNVSLKDQSSKSYQVTLEKINNKWFVVNFK</sequence>
<evidence type="ECO:0000313" key="1">
    <source>
        <dbReference type="EMBL" id="SFN37510.1"/>
    </source>
</evidence>
<keyword evidence="2" id="KW-1185">Reference proteome</keyword>